<dbReference type="EMBL" id="FOWC01000005">
    <property type="protein sequence ID" value="SFP39760.1"/>
    <property type="molecule type" value="Genomic_DNA"/>
</dbReference>
<dbReference type="AlphaFoldDB" id="A0A1I5Q178"/>
<dbReference type="RefSeq" id="WP_043833803.1">
    <property type="nucleotide sequence ID" value="NZ_FOWC01000005.1"/>
</dbReference>
<dbReference type="SUPFAM" id="SSF53448">
    <property type="entry name" value="Nucleotide-diphospho-sugar transferases"/>
    <property type="match status" value="1"/>
</dbReference>
<dbReference type="InterPro" id="IPR029044">
    <property type="entry name" value="Nucleotide-diphossugar_trans"/>
</dbReference>
<dbReference type="PANTHER" id="PTHR43777:SF1">
    <property type="entry name" value="MOLYBDENUM COFACTOR CYTIDYLYLTRANSFERASE"/>
    <property type="match status" value="1"/>
</dbReference>
<evidence type="ECO:0000259" key="1">
    <source>
        <dbReference type="Pfam" id="PF12804"/>
    </source>
</evidence>
<dbReference type="STRING" id="112413.SAMN05421854_105150"/>
<reference evidence="3 4" key="1">
    <citation type="submission" date="2016-10" db="EMBL/GenBank/DDBJ databases">
        <authorList>
            <person name="de Groot N.N."/>
        </authorList>
    </citation>
    <scope>NUCLEOTIDE SEQUENCE [LARGE SCALE GENOMIC DNA]</scope>
    <source>
        <strain evidence="3 4">DSM 44637</strain>
    </source>
</reference>
<proteinExistence type="predicted"/>
<dbReference type="CDD" id="cd04182">
    <property type="entry name" value="GT_2_like_f"/>
    <property type="match status" value="1"/>
</dbReference>
<dbReference type="Pfam" id="PF12804">
    <property type="entry name" value="NTP_transf_3"/>
    <property type="match status" value="1"/>
</dbReference>
<sequence length="204" mass="20974">MTGDGAALGRVTGLVLAAGGSRRLGRPKQLLPYAGGTLLDATLATARRCGFGQLLVTLGGAAEQVEETVDLSGTEVVRNPSYGEGCSSSIAAALPAVHDSAHGVALLLGDQPTVRPADVAALVAVAAHRPIGVTAYDDGIGHPFWLGRELFGELATLHGDKGVWKLVDRAGDDLAVHRAAGPVPPDVDTWADYERLVGGAREAR</sequence>
<dbReference type="InterPro" id="IPR025877">
    <property type="entry name" value="MobA-like_NTP_Trfase"/>
</dbReference>
<name>A0A1I5Q178_9PSEU</name>
<evidence type="ECO:0000313" key="3">
    <source>
        <dbReference type="EMBL" id="SFP39760.1"/>
    </source>
</evidence>
<dbReference type="PANTHER" id="PTHR43777">
    <property type="entry name" value="MOLYBDENUM COFACTOR CYTIDYLYLTRANSFERASE"/>
    <property type="match status" value="1"/>
</dbReference>
<keyword evidence="3" id="KW-0808">Transferase</keyword>
<feature type="domain" description="MobA-like NTP transferase" evidence="1">
    <location>
        <begin position="13"/>
        <end position="170"/>
    </location>
</feature>
<dbReference type="OrthoDB" id="285216at2"/>
<dbReference type="GO" id="GO:0016779">
    <property type="term" value="F:nucleotidyltransferase activity"/>
    <property type="evidence" value="ECO:0007669"/>
    <property type="project" value="UniProtKB-KW"/>
</dbReference>
<protein>
    <submittedName>
        <fullName evidence="3">Molybdenum cofactor cytidylyltransferase</fullName>
    </submittedName>
    <submittedName>
        <fullName evidence="2">Nucleotidyltransferase family protein</fullName>
    </submittedName>
</protein>
<dbReference type="Proteomes" id="UP000470404">
    <property type="component" value="Unassembled WGS sequence"/>
</dbReference>
<evidence type="ECO:0000313" key="5">
    <source>
        <dbReference type="Proteomes" id="UP000470404"/>
    </source>
</evidence>
<reference evidence="2 5" key="2">
    <citation type="submission" date="2020-01" db="EMBL/GenBank/DDBJ databases">
        <title>Insect and environment-associated Actinomycetes.</title>
        <authorList>
            <person name="Currrie C."/>
            <person name="Chevrette M."/>
            <person name="Carlson C."/>
            <person name="Stubbendieck R."/>
            <person name="Wendt-Pienkowski E."/>
        </authorList>
    </citation>
    <scope>NUCLEOTIDE SEQUENCE [LARGE SCALE GENOMIC DNA]</scope>
    <source>
        <strain evidence="2 5">SID8386</strain>
    </source>
</reference>
<dbReference type="Proteomes" id="UP000199137">
    <property type="component" value="Unassembled WGS sequence"/>
</dbReference>
<dbReference type="Gene3D" id="3.90.550.10">
    <property type="entry name" value="Spore Coat Polysaccharide Biosynthesis Protein SpsA, Chain A"/>
    <property type="match status" value="1"/>
</dbReference>
<keyword evidence="5" id="KW-1185">Reference proteome</keyword>
<accession>A0A1I5Q178</accession>
<gene>
    <name evidence="2" type="ORF">G3I59_34315</name>
    <name evidence="3" type="ORF">SAMN05421854_105150</name>
</gene>
<evidence type="ECO:0000313" key="4">
    <source>
        <dbReference type="Proteomes" id="UP000199137"/>
    </source>
</evidence>
<keyword evidence="3" id="KW-0548">Nucleotidyltransferase</keyword>
<dbReference type="EMBL" id="JAAGNC010000174">
    <property type="protein sequence ID" value="NEC60524.1"/>
    <property type="molecule type" value="Genomic_DNA"/>
</dbReference>
<organism evidence="3 4">
    <name type="scientific">Amycolatopsis rubida</name>
    <dbReference type="NCBI Taxonomy" id="112413"/>
    <lineage>
        <taxon>Bacteria</taxon>
        <taxon>Bacillati</taxon>
        <taxon>Actinomycetota</taxon>
        <taxon>Actinomycetes</taxon>
        <taxon>Pseudonocardiales</taxon>
        <taxon>Pseudonocardiaceae</taxon>
        <taxon>Amycolatopsis</taxon>
    </lineage>
</organism>
<evidence type="ECO:0000313" key="2">
    <source>
        <dbReference type="EMBL" id="NEC60524.1"/>
    </source>
</evidence>